<dbReference type="Proteomes" id="UP001596484">
    <property type="component" value="Unassembled WGS sequence"/>
</dbReference>
<protein>
    <submittedName>
        <fullName evidence="1">Metallophosphatase</fullName>
    </submittedName>
</protein>
<gene>
    <name evidence="1" type="ORF">ACFQS9_21755</name>
</gene>
<sequence length="203" mass="22821">MSVYFTSDLHLGHAKIAEHRGYGTTEHHDTAIYGALCALPRGSQLWILGDISAGSRGAETYALAMLGAIANEGVELHLIAGNHDSCHPMHRDAHKHQRRFLDVFWTVQPFARRRIGAEPVLLSHFPYKGDHTPQDRATQYRLRDEGMWLLHGHTHAPDRLSGGRMGPDGRWWTGHRQIHVGWDAWQRPVHLDELDELIAGGAS</sequence>
<comment type="caution">
    <text evidence="1">The sequence shown here is derived from an EMBL/GenBank/DDBJ whole genome shotgun (WGS) entry which is preliminary data.</text>
</comment>
<evidence type="ECO:0000313" key="2">
    <source>
        <dbReference type="Proteomes" id="UP001596484"/>
    </source>
</evidence>
<dbReference type="RefSeq" id="WP_378408548.1">
    <property type="nucleotide sequence ID" value="NZ_JBHTCS010000026.1"/>
</dbReference>
<evidence type="ECO:0000313" key="1">
    <source>
        <dbReference type="EMBL" id="MFC7450527.1"/>
    </source>
</evidence>
<proteinExistence type="predicted"/>
<dbReference type="EMBL" id="JBHTCS010000026">
    <property type="protein sequence ID" value="MFC7450527.1"/>
    <property type="molecule type" value="Genomic_DNA"/>
</dbReference>
<accession>A0ABW2S3M6</accession>
<name>A0ABW2S3M6_9NOCA</name>
<dbReference type="SUPFAM" id="SSF56300">
    <property type="entry name" value="Metallo-dependent phosphatases"/>
    <property type="match status" value="1"/>
</dbReference>
<keyword evidence="2" id="KW-1185">Reference proteome</keyword>
<reference evidence="2" key="1">
    <citation type="journal article" date="2019" name="Int. J. Syst. Evol. Microbiol.">
        <title>The Global Catalogue of Microorganisms (GCM) 10K type strain sequencing project: providing services to taxonomists for standard genome sequencing and annotation.</title>
        <authorList>
            <consortium name="The Broad Institute Genomics Platform"/>
            <consortium name="The Broad Institute Genome Sequencing Center for Infectious Disease"/>
            <person name="Wu L."/>
            <person name="Ma J."/>
        </authorList>
    </citation>
    <scope>NUCLEOTIDE SEQUENCE [LARGE SCALE GENOMIC DNA]</scope>
    <source>
        <strain evidence="2">ICMP 19430</strain>
    </source>
</reference>
<dbReference type="InterPro" id="IPR029052">
    <property type="entry name" value="Metallo-depent_PP-like"/>
</dbReference>
<dbReference type="Gene3D" id="3.60.21.10">
    <property type="match status" value="1"/>
</dbReference>
<organism evidence="1 2">
    <name type="scientific">Rhodococcus daqingensis</name>
    <dbReference type="NCBI Taxonomy" id="2479363"/>
    <lineage>
        <taxon>Bacteria</taxon>
        <taxon>Bacillati</taxon>
        <taxon>Actinomycetota</taxon>
        <taxon>Actinomycetes</taxon>
        <taxon>Mycobacteriales</taxon>
        <taxon>Nocardiaceae</taxon>
        <taxon>Rhodococcus</taxon>
    </lineage>
</organism>